<protein>
    <recommendedName>
        <fullName evidence="3">t-SNARE coiled-coil homology domain-containing protein</fullName>
    </recommendedName>
</protein>
<evidence type="ECO:0000313" key="5">
    <source>
        <dbReference type="Proteomes" id="UP000681967"/>
    </source>
</evidence>
<keyword evidence="2" id="KW-1133">Transmembrane helix</keyword>
<feature type="domain" description="T-SNARE coiled-coil homology" evidence="3">
    <location>
        <begin position="182"/>
        <end position="244"/>
    </location>
</feature>
<dbReference type="Proteomes" id="UP000681967">
    <property type="component" value="Unassembled WGS sequence"/>
</dbReference>
<feature type="transmembrane region" description="Helical" evidence="2">
    <location>
        <begin position="258"/>
        <end position="286"/>
    </location>
</feature>
<keyword evidence="2" id="KW-0472">Membrane</keyword>
<keyword evidence="2" id="KW-0812">Transmembrane</keyword>
<evidence type="ECO:0000256" key="1">
    <source>
        <dbReference type="SAM" id="MobiDB-lite"/>
    </source>
</evidence>
<comment type="caution">
    <text evidence="4">The sequence shown here is derived from an EMBL/GenBank/DDBJ whole genome shotgun (WGS) entry which is preliminary data.</text>
</comment>
<dbReference type="SUPFAM" id="SSF58038">
    <property type="entry name" value="SNARE fusion complex"/>
    <property type="match status" value="1"/>
</dbReference>
<accession>A0A8S2QUG7</accession>
<reference evidence="4" key="1">
    <citation type="submission" date="2021-02" db="EMBL/GenBank/DDBJ databases">
        <authorList>
            <person name="Nowell W R."/>
        </authorList>
    </citation>
    <scope>NUCLEOTIDE SEQUENCE</scope>
</reference>
<name>A0A8S2QUG7_9BILA</name>
<organism evidence="4 5">
    <name type="scientific">Rotaria magnacalcarata</name>
    <dbReference type="NCBI Taxonomy" id="392030"/>
    <lineage>
        <taxon>Eukaryota</taxon>
        <taxon>Metazoa</taxon>
        <taxon>Spiralia</taxon>
        <taxon>Gnathifera</taxon>
        <taxon>Rotifera</taxon>
        <taxon>Eurotatoria</taxon>
        <taxon>Bdelloidea</taxon>
        <taxon>Philodinida</taxon>
        <taxon>Philodinidae</taxon>
        <taxon>Rotaria</taxon>
    </lineage>
</organism>
<evidence type="ECO:0000313" key="4">
    <source>
        <dbReference type="EMBL" id="CAF4127463.1"/>
    </source>
</evidence>
<feature type="region of interest" description="Disordered" evidence="1">
    <location>
        <begin position="368"/>
        <end position="394"/>
    </location>
</feature>
<evidence type="ECO:0000256" key="2">
    <source>
        <dbReference type="SAM" id="Phobius"/>
    </source>
</evidence>
<dbReference type="AlphaFoldDB" id="A0A8S2QUG7"/>
<dbReference type="Gene3D" id="1.20.5.110">
    <property type="match status" value="1"/>
</dbReference>
<dbReference type="PROSITE" id="PS50192">
    <property type="entry name" value="T_SNARE"/>
    <property type="match status" value="1"/>
</dbReference>
<dbReference type="SMART" id="SM00397">
    <property type="entry name" value="t_SNARE"/>
    <property type="match status" value="1"/>
</dbReference>
<feature type="non-terminal residue" evidence="4">
    <location>
        <position position="1"/>
    </location>
</feature>
<gene>
    <name evidence="4" type="ORF">BYL167_LOCUS20378</name>
</gene>
<proteinExistence type="predicted"/>
<dbReference type="EMBL" id="CAJOBH010008941">
    <property type="protein sequence ID" value="CAF4127463.1"/>
    <property type="molecule type" value="Genomic_DNA"/>
</dbReference>
<dbReference type="InterPro" id="IPR000727">
    <property type="entry name" value="T_SNARE_dom"/>
</dbReference>
<evidence type="ECO:0000259" key="3">
    <source>
        <dbReference type="PROSITE" id="PS50192"/>
    </source>
</evidence>
<sequence length="394" mass="44971">VNGMTTVIDTFLYLQRDIEQSFQRVQTIFSSSHYDRRELDRIFNHISCTLDDLEKVNQLINSSSSVENESVNITSNQNASLLLNLSENDLGDEVSNSRISIKNSTKNNFTVGYSKENEERLLVTNSNATVDLQPSFDEREDFIRRMKLQHDYYKNKIQSINNETQMEIIQLDQTPDDHKNEDHIIRKQDEQLEQIHHSIVSLKNLTQNINFEINDHIRVLDNLETGMIDSQGHVERLTNQTKTFIRSSADDVGGHTCLFALAVGLFFILSIGFTFVFGGSGVIANISVQLNKSEKHDAKFCLSRVLLNDINLVKSSMTDKSNKSTLEQITDKMEELDVEKEPINEELDEETLAMRAMGLPTSFTSSLIERGTPRQRTHSRSLSNEPMIGKKTNY</sequence>